<reference evidence="2 3" key="1">
    <citation type="submission" date="2021-06" db="EMBL/GenBank/DDBJ databases">
        <title>Gemonas diversity in paddy soil.</title>
        <authorList>
            <person name="Liu G."/>
        </authorList>
    </citation>
    <scope>NUCLEOTIDE SEQUENCE [LARGE SCALE GENOMIC DNA]</scope>
    <source>
        <strain evidence="2 3">RG10</strain>
    </source>
</reference>
<gene>
    <name evidence="2" type="ORF">KP004_08135</name>
</gene>
<dbReference type="Proteomes" id="UP000683557">
    <property type="component" value="Chromosome"/>
</dbReference>
<keyword evidence="1" id="KW-1133">Transmembrane helix</keyword>
<keyword evidence="1" id="KW-0472">Membrane</keyword>
<evidence type="ECO:0008006" key="4">
    <source>
        <dbReference type="Google" id="ProtNLM"/>
    </source>
</evidence>
<feature type="transmembrane region" description="Helical" evidence="1">
    <location>
        <begin position="6"/>
        <end position="27"/>
    </location>
</feature>
<dbReference type="EMBL" id="CP076723">
    <property type="protein sequence ID" value="QWV95134.1"/>
    <property type="molecule type" value="Genomic_DNA"/>
</dbReference>
<evidence type="ECO:0000313" key="3">
    <source>
        <dbReference type="Proteomes" id="UP000683557"/>
    </source>
</evidence>
<protein>
    <recommendedName>
        <fullName evidence="4">DUF4760 domain-containing protein</fullName>
    </recommendedName>
</protein>
<keyword evidence="1" id="KW-0812">Transmembrane</keyword>
<evidence type="ECO:0000313" key="2">
    <source>
        <dbReference type="EMBL" id="QWV95134.1"/>
    </source>
</evidence>
<proteinExistence type="predicted"/>
<accession>A0ABX8J9M8</accession>
<organism evidence="2 3">
    <name type="scientific">Geomonas oryzisoli</name>
    <dbReference type="NCBI Taxonomy" id="2847992"/>
    <lineage>
        <taxon>Bacteria</taxon>
        <taxon>Pseudomonadati</taxon>
        <taxon>Thermodesulfobacteriota</taxon>
        <taxon>Desulfuromonadia</taxon>
        <taxon>Geobacterales</taxon>
        <taxon>Geobacteraceae</taxon>
        <taxon>Geomonas</taxon>
    </lineage>
</organism>
<keyword evidence="3" id="KW-1185">Reference proteome</keyword>
<dbReference type="RefSeq" id="WP_216801835.1">
    <property type="nucleotide sequence ID" value="NZ_CP076723.1"/>
</dbReference>
<sequence>MNLQAIANIATSLALFVSAGVFCWQILSHSRKVKYERSRFHLDSAIGGFDKAIGLLSDGNNDRIIWNSAARILQLSETISKRITHQDHLDVFAVALETYRNQLSAILGYRNLSKGAAFFYGSNNHNEDIDHAAQNSVKNINDGHMEYSEVTEMDEAALYTLWRAAQFPEDYKDPLFQRFPEEILQRVTKRLMWPGLFAFLLHKRKTENKVT</sequence>
<evidence type="ECO:0000256" key="1">
    <source>
        <dbReference type="SAM" id="Phobius"/>
    </source>
</evidence>
<name>A0ABX8J9M8_9BACT</name>